<evidence type="ECO:0000313" key="9">
    <source>
        <dbReference type="Proteomes" id="UP000186168"/>
    </source>
</evidence>
<dbReference type="Proteomes" id="UP000186168">
    <property type="component" value="Unassembled WGS sequence"/>
</dbReference>
<dbReference type="Gene3D" id="1.25.40.10">
    <property type="entry name" value="Tetratricopeptide repeat domain"/>
    <property type="match status" value="1"/>
</dbReference>
<dbReference type="SMART" id="SM01043">
    <property type="entry name" value="BTAD"/>
    <property type="match status" value="1"/>
</dbReference>
<dbReference type="SMART" id="SM00862">
    <property type="entry name" value="Trans_reg_C"/>
    <property type="match status" value="1"/>
</dbReference>
<dbReference type="STRING" id="67365.GCA_001704635_07625"/>
<evidence type="ECO:0000256" key="3">
    <source>
        <dbReference type="ARBA" id="ARBA00023015"/>
    </source>
</evidence>
<evidence type="ECO:0000256" key="1">
    <source>
        <dbReference type="ARBA" id="ARBA00005820"/>
    </source>
</evidence>
<sequence>MDVSVLGPLTLRQGDQSAVPSAMKPRKVLSLLLLHDGRMVPVQSLMAELWGEGPPRTGLTTLQTYVLHLRKLLAQALGVPPAAVARDVLQTRPGGYALVLRYGQLDVHRYRDLVAAGEHALEVGDERAADAAFRRALSIWQGPALVDVTPHGRPLQAEVARLEQSRLTVTERSIETRLRLGGHQEALSDLASLVVEHRFHEGMHGQYMLALHRSGQRTRALAVYQRLRLAMTEELGLEPSAKLQRLQQAVLASDPRLDYEAGAPGRGPVVA</sequence>
<dbReference type="InterPro" id="IPR011990">
    <property type="entry name" value="TPR-like_helical_dom_sf"/>
</dbReference>
<accession>A0A1R1SPK5</accession>
<organism evidence="8 9">
    <name type="scientific">Streptomyces sparsogenes DSM 40356</name>
    <dbReference type="NCBI Taxonomy" id="1331668"/>
    <lineage>
        <taxon>Bacteria</taxon>
        <taxon>Bacillati</taxon>
        <taxon>Actinomycetota</taxon>
        <taxon>Actinomycetes</taxon>
        <taxon>Kitasatosporales</taxon>
        <taxon>Streptomycetaceae</taxon>
        <taxon>Streptomyces</taxon>
    </lineage>
</organism>
<keyword evidence="4 6" id="KW-0238">DNA-binding</keyword>
<dbReference type="InterPro" id="IPR016032">
    <property type="entry name" value="Sig_transdc_resp-reg_C-effctor"/>
</dbReference>
<feature type="DNA-binding region" description="OmpR/PhoB-type" evidence="6">
    <location>
        <begin position="1"/>
        <end position="100"/>
    </location>
</feature>
<gene>
    <name evidence="8" type="ORF">SPAR_07197</name>
</gene>
<dbReference type="SUPFAM" id="SSF48452">
    <property type="entry name" value="TPR-like"/>
    <property type="match status" value="1"/>
</dbReference>
<evidence type="ECO:0000256" key="6">
    <source>
        <dbReference type="PROSITE-ProRule" id="PRU01091"/>
    </source>
</evidence>
<dbReference type="PROSITE" id="PS51755">
    <property type="entry name" value="OMPR_PHOB"/>
    <property type="match status" value="1"/>
</dbReference>
<dbReference type="InterPro" id="IPR001867">
    <property type="entry name" value="OmpR/PhoB-type_DNA-bd"/>
</dbReference>
<dbReference type="PANTHER" id="PTHR35807">
    <property type="entry name" value="TRANSCRIPTIONAL REGULATOR REDD-RELATED"/>
    <property type="match status" value="1"/>
</dbReference>
<dbReference type="GO" id="GO:0006355">
    <property type="term" value="P:regulation of DNA-templated transcription"/>
    <property type="evidence" value="ECO:0007669"/>
    <property type="project" value="InterPro"/>
</dbReference>
<proteinExistence type="inferred from homology"/>
<dbReference type="AlphaFoldDB" id="A0A1R1SPK5"/>
<evidence type="ECO:0000256" key="2">
    <source>
        <dbReference type="ARBA" id="ARBA00023012"/>
    </source>
</evidence>
<dbReference type="SUPFAM" id="SSF46894">
    <property type="entry name" value="C-terminal effector domain of the bipartite response regulators"/>
    <property type="match status" value="1"/>
</dbReference>
<dbReference type="Gene3D" id="1.10.10.10">
    <property type="entry name" value="Winged helix-like DNA-binding domain superfamily/Winged helix DNA-binding domain"/>
    <property type="match status" value="1"/>
</dbReference>
<dbReference type="GeneID" id="96745040"/>
<feature type="domain" description="OmpR/PhoB-type" evidence="7">
    <location>
        <begin position="1"/>
        <end position="100"/>
    </location>
</feature>
<dbReference type="InterPro" id="IPR036388">
    <property type="entry name" value="WH-like_DNA-bd_sf"/>
</dbReference>
<dbReference type="Pfam" id="PF00486">
    <property type="entry name" value="Trans_reg_C"/>
    <property type="match status" value="1"/>
</dbReference>
<protein>
    <submittedName>
        <fullName evidence="8">SARP family pathway specific regulatory protein</fullName>
    </submittedName>
</protein>
<dbReference type="InterPro" id="IPR051677">
    <property type="entry name" value="AfsR-DnrI-RedD_regulator"/>
</dbReference>
<reference evidence="8 9" key="1">
    <citation type="submission" date="2013-05" db="EMBL/GenBank/DDBJ databases">
        <title>Genome sequence of Streptomyces sparsogenes DSM 40356.</title>
        <authorList>
            <person name="Coyne S."/>
            <person name="Seebeck F.P."/>
        </authorList>
    </citation>
    <scope>NUCLEOTIDE SEQUENCE [LARGE SCALE GENOMIC DNA]</scope>
    <source>
        <strain evidence="8 9">DSM 40356</strain>
    </source>
</reference>
<evidence type="ECO:0000256" key="5">
    <source>
        <dbReference type="ARBA" id="ARBA00023163"/>
    </source>
</evidence>
<comment type="similarity">
    <text evidence="1">Belongs to the AfsR/DnrI/RedD regulatory family.</text>
</comment>
<keyword evidence="5" id="KW-0804">Transcription</keyword>
<dbReference type="CDD" id="cd15831">
    <property type="entry name" value="BTAD"/>
    <property type="match status" value="1"/>
</dbReference>
<evidence type="ECO:0000313" key="8">
    <source>
        <dbReference type="EMBL" id="OMI40157.1"/>
    </source>
</evidence>
<dbReference type="RefSeq" id="WP_065964438.1">
    <property type="nucleotide sequence ID" value="NZ_ASQP01000102.1"/>
</dbReference>
<dbReference type="Pfam" id="PF03704">
    <property type="entry name" value="BTAD"/>
    <property type="match status" value="1"/>
</dbReference>
<dbReference type="GO" id="GO:0000160">
    <property type="term" value="P:phosphorelay signal transduction system"/>
    <property type="evidence" value="ECO:0007669"/>
    <property type="project" value="UniProtKB-KW"/>
</dbReference>
<dbReference type="InterPro" id="IPR005158">
    <property type="entry name" value="BTAD"/>
</dbReference>
<comment type="caution">
    <text evidence="8">The sequence shown here is derived from an EMBL/GenBank/DDBJ whole genome shotgun (WGS) entry which is preliminary data.</text>
</comment>
<dbReference type="EMBL" id="ASQP01000102">
    <property type="protein sequence ID" value="OMI40157.1"/>
    <property type="molecule type" value="Genomic_DNA"/>
</dbReference>
<keyword evidence="3" id="KW-0805">Transcription regulation</keyword>
<dbReference type="PANTHER" id="PTHR35807:SF1">
    <property type="entry name" value="TRANSCRIPTIONAL REGULATOR REDD"/>
    <property type="match status" value="1"/>
</dbReference>
<evidence type="ECO:0000259" key="7">
    <source>
        <dbReference type="PROSITE" id="PS51755"/>
    </source>
</evidence>
<keyword evidence="2" id="KW-0902">Two-component regulatory system</keyword>
<keyword evidence="9" id="KW-1185">Reference proteome</keyword>
<name>A0A1R1SPK5_9ACTN</name>
<dbReference type="GO" id="GO:0003677">
    <property type="term" value="F:DNA binding"/>
    <property type="evidence" value="ECO:0007669"/>
    <property type="project" value="UniProtKB-UniRule"/>
</dbReference>
<evidence type="ECO:0000256" key="4">
    <source>
        <dbReference type="ARBA" id="ARBA00023125"/>
    </source>
</evidence>